<dbReference type="Proteomes" id="UP000295681">
    <property type="component" value="Unassembled WGS sequence"/>
</dbReference>
<feature type="transmembrane region" description="Helical" evidence="1">
    <location>
        <begin position="205"/>
        <end position="224"/>
    </location>
</feature>
<feature type="transmembrane region" description="Helical" evidence="1">
    <location>
        <begin position="63"/>
        <end position="84"/>
    </location>
</feature>
<name>A0A4R5N809_9LACO</name>
<keyword evidence="1" id="KW-0812">Transmembrane</keyword>
<accession>A0A4R5N809</accession>
<feature type="transmembrane region" description="Helical" evidence="1">
    <location>
        <begin position="400"/>
        <end position="423"/>
    </location>
</feature>
<dbReference type="InterPro" id="IPR010288">
    <property type="entry name" value="EcsB_ABC"/>
</dbReference>
<evidence type="ECO:0000313" key="3">
    <source>
        <dbReference type="Proteomes" id="UP000295681"/>
    </source>
</evidence>
<feature type="transmembrane region" description="Helical" evidence="1">
    <location>
        <begin position="137"/>
        <end position="159"/>
    </location>
</feature>
<comment type="caution">
    <text evidence="2">The sequence shown here is derived from an EMBL/GenBank/DDBJ whole genome shotgun (WGS) entry which is preliminary data.</text>
</comment>
<reference evidence="2 3" key="1">
    <citation type="journal article" date="2019" name="Appl. Microbiol. Biotechnol.">
        <title>Uncovering carbohydrate metabolism through a genotype-phenotype association study of 56 lactic acid bacteria genomes.</title>
        <authorList>
            <person name="Buron-Moles G."/>
            <person name="Chailyan A."/>
            <person name="Dolejs I."/>
            <person name="Forster J."/>
            <person name="Miks M.H."/>
        </authorList>
    </citation>
    <scope>NUCLEOTIDE SEQUENCE [LARGE SCALE GENOMIC DNA]</scope>
    <source>
        <strain evidence="2 3">ATCC 700006</strain>
    </source>
</reference>
<proteinExistence type="predicted"/>
<dbReference type="Pfam" id="PF05975">
    <property type="entry name" value="EcsB"/>
    <property type="match status" value="1"/>
</dbReference>
<feature type="transmembrane region" description="Helical" evidence="1">
    <location>
        <begin position="180"/>
        <end position="199"/>
    </location>
</feature>
<dbReference type="STRING" id="907931.GCA_000165675_01036"/>
<dbReference type="EMBL" id="PUFI01000014">
    <property type="protein sequence ID" value="TDG68015.1"/>
    <property type="molecule type" value="Genomic_DNA"/>
</dbReference>
<keyword evidence="1" id="KW-1133">Transmembrane helix</keyword>
<organism evidence="2 3">
    <name type="scientific">Leuconostoc fallax</name>
    <dbReference type="NCBI Taxonomy" id="1251"/>
    <lineage>
        <taxon>Bacteria</taxon>
        <taxon>Bacillati</taxon>
        <taxon>Bacillota</taxon>
        <taxon>Bacilli</taxon>
        <taxon>Lactobacillales</taxon>
        <taxon>Lactobacillaceae</taxon>
        <taxon>Leuconostoc</taxon>
    </lineage>
</organism>
<gene>
    <name evidence="2" type="ORF">C5L23_000321</name>
</gene>
<sequence length="430" mass="50562">MNAKALYYKRFRVAQKNNIKYFRLLFNDHFVLFLLIALGTFILGYRQLLTYDTISSFGKPCLWQVFIVLWLLLGLQIGSLMTYFKPADRLFLLSQDTNICHQYFKSALKVSVAVSATVQLIFVGLLVPILHQLYYESYDRIICLLAFLIVFKTFILVYERYKQLMISHSRMLMIFEPNSLIEKVLFRFLMPMVFIVLILIVPSSMVFICTAILLIIAIFMIYLFSISKSLSYRVAMNWQNAIKYERKRQQRIQSFYASFADVPNKETVIKQRPIINWLIQPLTKSSTVMYRLYMLRFIRTQELFPLIGRLAFVGGVLIYILKSAPLWLILVTSALFIYLVNFQFLPLYRSTQMNLWTRLIPVTDIQKERDFRKLARQLSIMTSLYFMICIVLGQNKLSDMALVGVSIILINIIINSIYLPFILKQVKRHK</sequence>
<feature type="transmembrane region" description="Helical" evidence="1">
    <location>
        <begin position="374"/>
        <end position="394"/>
    </location>
</feature>
<dbReference type="AlphaFoldDB" id="A0A4R5N809"/>
<protein>
    <recommendedName>
        <fullName evidence="4">ABC transporter permease</fullName>
    </recommendedName>
</protein>
<feature type="transmembrane region" description="Helical" evidence="1">
    <location>
        <begin position="21"/>
        <end position="43"/>
    </location>
</feature>
<evidence type="ECO:0008006" key="4">
    <source>
        <dbReference type="Google" id="ProtNLM"/>
    </source>
</evidence>
<keyword evidence="1" id="KW-0472">Membrane</keyword>
<evidence type="ECO:0000256" key="1">
    <source>
        <dbReference type="SAM" id="Phobius"/>
    </source>
</evidence>
<feature type="transmembrane region" description="Helical" evidence="1">
    <location>
        <begin position="303"/>
        <end position="321"/>
    </location>
</feature>
<evidence type="ECO:0000313" key="2">
    <source>
        <dbReference type="EMBL" id="TDG68015.1"/>
    </source>
</evidence>
<dbReference type="PIRSF" id="PIRSF037259">
    <property type="entry name" value="EcsB_ABC"/>
    <property type="match status" value="1"/>
</dbReference>
<feature type="transmembrane region" description="Helical" evidence="1">
    <location>
        <begin position="327"/>
        <end position="348"/>
    </location>
</feature>
<feature type="transmembrane region" description="Helical" evidence="1">
    <location>
        <begin position="110"/>
        <end position="131"/>
    </location>
</feature>
<dbReference type="GO" id="GO:0016020">
    <property type="term" value="C:membrane"/>
    <property type="evidence" value="ECO:0007669"/>
    <property type="project" value="InterPro"/>
</dbReference>
<keyword evidence="3" id="KW-1185">Reference proteome</keyword>